<evidence type="ECO:0000313" key="2">
    <source>
        <dbReference type="Proteomes" id="UP000031599"/>
    </source>
</evidence>
<dbReference type="GO" id="GO:0006508">
    <property type="term" value="P:proteolysis"/>
    <property type="evidence" value="ECO:0007669"/>
    <property type="project" value="InterPro"/>
</dbReference>
<dbReference type="EMBL" id="JMCC02000066">
    <property type="protein sequence ID" value="KIG14785.1"/>
    <property type="molecule type" value="Genomic_DNA"/>
</dbReference>
<gene>
    <name evidence="1" type="ORF">DB30_06371</name>
</gene>
<dbReference type="PROSITE" id="PS00141">
    <property type="entry name" value="ASP_PROTEASE"/>
    <property type="match status" value="1"/>
</dbReference>
<comment type="caution">
    <text evidence="1">The sequence shown here is derived from an EMBL/GenBank/DDBJ whole genome shotgun (WGS) entry which is preliminary data.</text>
</comment>
<accession>A0A0C2CYT0</accession>
<dbReference type="InterPro" id="IPR001969">
    <property type="entry name" value="Aspartic_peptidase_AS"/>
</dbReference>
<dbReference type="Proteomes" id="UP000031599">
    <property type="component" value="Unassembled WGS sequence"/>
</dbReference>
<dbReference type="GO" id="GO:0004190">
    <property type="term" value="F:aspartic-type endopeptidase activity"/>
    <property type="evidence" value="ECO:0007669"/>
    <property type="project" value="InterPro"/>
</dbReference>
<protein>
    <submittedName>
        <fullName evidence="1">Uncharacterized protein</fullName>
    </submittedName>
</protein>
<proteinExistence type="predicted"/>
<organism evidence="1 2">
    <name type="scientific">Enhygromyxa salina</name>
    <dbReference type="NCBI Taxonomy" id="215803"/>
    <lineage>
        <taxon>Bacteria</taxon>
        <taxon>Pseudomonadati</taxon>
        <taxon>Myxococcota</taxon>
        <taxon>Polyangia</taxon>
        <taxon>Nannocystales</taxon>
        <taxon>Nannocystaceae</taxon>
        <taxon>Enhygromyxa</taxon>
    </lineage>
</organism>
<sequence length="573" mass="59222">MAALGCTEAKVIGEGQFSRPIALASDPAAPLPRLAWLPGDACPGPVGGCTSFCTGAPDSCDPAACRPLLLDSGTPLSILPSTDDTLGFGEECVELRAAGGLLDSPTDAALTASTASFRLHEAPIVRAPGTSVNGWAWEAGDDLGPVVIGGVIGANILRDFALELRHLDGETPSVAFFSEFPGTETVLADQGRAYLRLQYPGRLLGRLRNDNCELAPGLDCRLTGGLNIGQDNQDLLFESTRALVDACVAPPPCAVSWSESAGCQLRTGGQAPTSCLADPAELGGSATLVVATGVPGLVLFEDSAARLFGSLDQLPDCGSLSPESTAPACVQAELGRLVLPGWPALDQLQRLRVRSLGLVQGLDQSSGLAPCQRLRDRLDGLVRQCKGFAAEGRPVRPSAKLGSSISSSALVIGEVALSDEQLGPDTSAWLSTLIIPATAAPVLALRREIVPEGAQPDGLIGGALLTNTETVLDFTESVESPGLRVRCLDPGARCLAAPTCEPEEGTVEFPDADPGRTSCCFGLPSNLMARVILEGEQKQPPRVEDACCSALPRAALADLQSPALALCTDVDPG</sequence>
<evidence type="ECO:0000313" key="1">
    <source>
        <dbReference type="EMBL" id="KIG14785.1"/>
    </source>
</evidence>
<dbReference type="AlphaFoldDB" id="A0A0C2CYT0"/>
<name>A0A0C2CYT0_9BACT</name>
<reference evidence="1 2" key="1">
    <citation type="submission" date="2014-12" db="EMBL/GenBank/DDBJ databases">
        <title>Genome assembly of Enhygromyxa salina DSM 15201.</title>
        <authorList>
            <person name="Sharma G."/>
            <person name="Subramanian S."/>
        </authorList>
    </citation>
    <scope>NUCLEOTIDE SEQUENCE [LARGE SCALE GENOMIC DNA]</scope>
    <source>
        <strain evidence="1 2">DSM 15201</strain>
    </source>
</reference>